<accession>A0AA35Z8F6</accession>
<keyword evidence="2" id="KW-1185">Reference proteome</keyword>
<organism evidence="1 2">
    <name type="scientific">Lactuca saligna</name>
    <name type="common">Willowleaf lettuce</name>
    <dbReference type="NCBI Taxonomy" id="75948"/>
    <lineage>
        <taxon>Eukaryota</taxon>
        <taxon>Viridiplantae</taxon>
        <taxon>Streptophyta</taxon>
        <taxon>Embryophyta</taxon>
        <taxon>Tracheophyta</taxon>
        <taxon>Spermatophyta</taxon>
        <taxon>Magnoliopsida</taxon>
        <taxon>eudicotyledons</taxon>
        <taxon>Gunneridae</taxon>
        <taxon>Pentapetalae</taxon>
        <taxon>asterids</taxon>
        <taxon>campanulids</taxon>
        <taxon>Asterales</taxon>
        <taxon>Asteraceae</taxon>
        <taxon>Cichorioideae</taxon>
        <taxon>Cichorieae</taxon>
        <taxon>Lactucinae</taxon>
        <taxon>Lactuca</taxon>
    </lineage>
</organism>
<dbReference type="EMBL" id="OX465081">
    <property type="protein sequence ID" value="CAI9287686.1"/>
    <property type="molecule type" value="Genomic_DNA"/>
</dbReference>
<sequence length="133" mass="14120">MKAVTKVVERHQSLISKNEEKESEDVLNFEKIGFLLGELKEIVSKSTTASGLTLEFLTQKFNSLEASITKPVAPLSKFANILPTGAPLVVTGVQGGRNGFSCTVEGLPPTVEGLLPTVEGLLPIVCAVKVIAD</sequence>
<dbReference type="Proteomes" id="UP001177003">
    <property type="component" value="Chromosome 5"/>
</dbReference>
<evidence type="ECO:0000313" key="2">
    <source>
        <dbReference type="Proteomes" id="UP001177003"/>
    </source>
</evidence>
<evidence type="ECO:0000313" key="1">
    <source>
        <dbReference type="EMBL" id="CAI9287686.1"/>
    </source>
</evidence>
<gene>
    <name evidence="1" type="ORF">LSALG_LOCUS27034</name>
</gene>
<protein>
    <submittedName>
        <fullName evidence="1">Uncharacterized protein</fullName>
    </submittedName>
</protein>
<dbReference type="AlphaFoldDB" id="A0AA35Z8F6"/>
<proteinExistence type="predicted"/>
<reference evidence="1" key="1">
    <citation type="submission" date="2023-04" db="EMBL/GenBank/DDBJ databases">
        <authorList>
            <person name="Vijverberg K."/>
            <person name="Xiong W."/>
            <person name="Schranz E."/>
        </authorList>
    </citation>
    <scope>NUCLEOTIDE SEQUENCE</scope>
</reference>
<name>A0AA35Z8F6_LACSI</name>